<comment type="similarity">
    <text evidence="2">Belongs to the outer membrane factor (OMF) (TC 1.B.17) family.</text>
</comment>
<dbReference type="AlphaFoldDB" id="A0A410H641"/>
<evidence type="ECO:0000256" key="7">
    <source>
        <dbReference type="ARBA" id="ARBA00023237"/>
    </source>
</evidence>
<evidence type="ECO:0000256" key="4">
    <source>
        <dbReference type="ARBA" id="ARBA00022452"/>
    </source>
</evidence>
<gene>
    <name evidence="9" type="ORF">EPV75_01565</name>
</gene>
<reference evidence="9 10" key="1">
    <citation type="journal article" date="2018" name="Environ. Microbiol.">
        <title>Genomes of ubiquitous marine and hypersaline Hydrogenovibrio, Thiomicrorhabdus and Thiomicrospira spp. encode a diversity of mechanisms to sustain chemolithoautotrophy in heterogeneous environments.</title>
        <authorList>
            <person name="Scott K.M."/>
            <person name="Williams J."/>
            <person name="Porter C.M.B."/>
            <person name="Russel S."/>
            <person name="Harmer T.L."/>
            <person name="Paul J.H."/>
            <person name="Antonen K.M."/>
            <person name="Bridges M.K."/>
            <person name="Camper G.J."/>
            <person name="Campla C.K."/>
            <person name="Casella L.G."/>
            <person name="Chase E."/>
            <person name="Conrad J.W."/>
            <person name="Cruz M.C."/>
            <person name="Dunlap D.S."/>
            <person name="Duran L."/>
            <person name="Fahsbender E.M."/>
            <person name="Goldsmith D.B."/>
            <person name="Keeley R.F."/>
            <person name="Kondoff M.R."/>
            <person name="Kussy B.I."/>
            <person name="Lane M.K."/>
            <person name="Lawler S."/>
            <person name="Leigh B.A."/>
            <person name="Lewis C."/>
            <person name="Lostal L.M."/>
            <person name="Marking D."/>
            <person name="Mancera P.A."/>
            <person name="McClenthan E.C."/>
            <person name="McIntyre E.A."/>
            <person name="Mine J.A."/>
            <person name="Modi S."/>
            <person name="Moore B.D."/>
            <person name="Morgan W.A."/>
            <person name="Nelson K.M."/>
            <person name="Nguyen K.N."/>
            <person name="Ogburn N."/>
            <person name="Parrino D.G."/>
            <person name="Pedapudi A.D."/>
            <person name="Pelham R.P."/>
            <person name="Preece A.M."/>
            <person name="Rampersad E.A."/>
            <person name="Richardson J.C."/>
            <person name="Rodgers C.M."/>
            <person name="Schaffer B.L."/>
            <person name="Sheridan N.E."/>
            <person name="Solone M.R."/>
            <person name="Staley Z.R."/>
            <person name="Tabuchi M."/>
            <person name="Waide R.J."/>
            <person name="Wanjugi P.W."/>
            <person name="Young S."/>
            <person name="Clum A."/>
            <person name="Daum C."/>
            <person name="Huntemann M."/>
            <person name="Ivanova N."/>
            <person name="Kyrpides N."/>
            <person name="Mikhailova N."/>
            <person name="Palaniappan K."/>
            <person name="Pillay M."/>
            <person name="Reddy T.B.K."/>
            <person name="Shapiro N."/>
            <person name="Stamatis D."/>
            <person name="Varghese N."/>
            <person name="Woyke T."/>
            <person name="Boden R."/>
            <person name="Freyermuth S.K."/>
            <person name="Kerfeld C.A."/>
        </authorList>
    </citation>
    <scope>NUCLEOTIDE SEQUENCE [LARGE SCALE GENOMIC DNA]</scope>
    <source>
        <strain evidence="9 10">JR-2</strain>
    </source>
</reference>
<dbReference type="InterPro" id="IPR003423">
    <property type="entry name" value="OMP_efflux"/>
</dbReference>
<protein>
    <submittedName>
        <fullName evidence="9">Type I secretion protein TolC</fullName>
    </submittedName>
</protein>
<dbReference type="SUPFAM" id="SSF56954">
    <property type="entry name" value="Outer membrane efflux proteins (OEP)"/>
    <property type="match status" value="1"/>
</dbReference>
<dbReference type="Pfam" id="PF02321">
    <property type="entry name" value="OEP"/>
    <property type="match status" value="2"/>
</dbReference>
<evidence type="ECO:0000313" key="10">
    <source>
        <dbReference type="Proteomes" id="UP000285478"/>
    </source>
</evidence>
<dbReference type="Gene3D" id="1.20.1600.10">
    <property type="entry name" value="Outer membrane efflux proteins (OEP)"/>
    <property type="match status" value="1"/>
</dbReference>
<keyword evidence="4" id="KW-1134">Transmembrane beta strand</keyword>
<dbReference type="GO" id="GO:0009279">
    <property type="term" value="C:cell outer membrane"/>
    <property type="evidence" value="ECO:0007669"/>
    <property type="project" value="UniProtKB-SubCell"/>
</dbReference>
<accession>A0A410H641</accession>
<evidence type="ECO:0000256" key="8">
    <source>
        <dbReference type="SAM" id="SignalP"/>
    </source>
</evidence>
<evidence type="ECO:0000256" key="3">
    <source>
        <dbReference type="ARBA" id="ARBA00022448"/>
    </source>
</evidence>
<dbReference type="GO" id="GO:0015562">
    <property type="term" value="F:efflux transmembrane transporter activity"/>
    <property type="evidence" value="ECO:0007669"/>
    <property type="project" value="InterPro"/>
</dbReference>
<feature type="signal peptide" evidence="8">
    <location>
        <begin position="1"/>
        <end position="27"/>
    </location>
</feature>
<feature type="chain" id="PRO_5019191257" evidence="8">
    <location>
        <begin position="28"/>
        <end position="444"/>
    </location>
</feature>
<keyword evidence="6" id="KW-0472">Membrane</keyword>
<dbReference type="PANTHER" id="PTHR30026">
    <property type="entry name" value="OUTER MEMBRANE PROTEIN TOLC"/>
    <property type="match status" value="1"/>
</dbReference>
<keyword evidence="5" id="KW-0812">Transmembrane</keyword>
<dbReference type="KEGG" id="htr:EPV75_01565"/>
<keyword evidence="7" id="KW-0998">Cell outer membrane</keyword>
<evidence type="ECO:0000256" key="6">
    <source>
        <dbReference type="ARBA" id="ARBA00023136"/>
    </source>
</evidence>
<dbReference type="PANTHER" id="PTHR30026:SF22">
    <property type="entry name" value="OUTER MEMBRANE EFFLUX PROTEIN"/>
    <property type="match status" value="1"/>
</dbReference>
<keyword evidence="3" id="KW-0813">Transport</keyword>
<evidence type="ECO:0000256" key="1">
    <source>
        <dbReference type="ARBA" id="ARBA00004442"/>
    </source>
</evidence>
<evidence type="ECO:0000256" key="5">
    <source>
        <dbReference type="ARBA" id="ARBA00022692"/>
    </source>
</evidence>
<comment type="subcellular location">
    <subcellularLocation>
        <location evidence="1">Cell outer membrane</location>
    </subcellularLocation>
</comment>
<name>A0A410H641_9GAMM</name>
<keyword evidence="8" id="KW-0732">Signal</keyword>
<organism evidence="9 10">
    <name type="scientific">Hydrogenovibrio thermophilus</name>
    <dbReference type="NCBI Taxonomy" id="265883"/>
    <lineage>
        <taxon>Bacteria</taxon>
        <taxon>Pseudomonadati</taxon>
        <taxon>Pseudomonadota</taxon>
        <taxon>Gammaproteobacteria</taxon>
        <taxon>Thiotrichales</taxon>
        <taxon>Piscirickettsiaceae</taxon>
        <taxon>Hydrogenovibrio</taxon>
    </lineage>
</organism>
<dbReference type="GO" id="GO:1990281">
    <property type="term" value="C:efflux pump complex"/>
    <property type="evidence" value="ECO:0007669"/>
    <property type="project" value="TreeGrafter"/>
</dbReference>
<evidence type="ECO:0000313" key="9">
    <source>
        <dbReference type="EMBL" id="QAB16391.1"/>
    </source>
</evidence>
<dbReference type="GO" id="GO:0015288">
    <property type="term" value="F:porin activity"/>
    <property type="evidence" value="ECO:0007669"/>
    <property type="project" value="TreeGrafter"/>
</dbReference>
<proteinExistence type="inferred from homology"/>
<sequence>MIQKYKHSIRISALSVVLMSLSPQIQAITIKEAIEDAIIHNPDFRQEVKGYRAIEAEVRGAQGGYYPKLDIYAGYGYEEVDKPGLNNQGDGLMRREAQILLTQNLFEGFGTQDEVARQKYRLDAQAYKTIAKANDIALEMAQAYVNLLKEQELLDLAQSNLDTHLKIFDQIKKRAEAGIGNQVEVDQAQARLALAQSNYGAAENNFYDARAKFRRVLGRQPDNDLIKPSFRAKMPKNIDEATNTALLDHPTMKSANADIAEARMQYEASGKNYYPKIDLEVGQRLDHNIDGIEGENNNLQAMVVMSYNLYNGGRDAATRKQTSSQYHQATEIRNNTRRQIIENLRYAWNANEYIGNQLEYVNQHIKLTHETLLGYRKQFSLGRRSLLDLLNTENEYISAMRTLITNEADQLNAKYRILAGTGHLLDELGIKYSFIEAEEEHTDE</sequence>
<dbReference type="InterPro" id="IPR010130">
    <property type="entry name" value="T1SS_OMP_TolC"/>
</dbReference>
<dbReference type="Proteomes" id="UP000285478">
    <property type="component" value="Chromosome"/>
</dbReference>
<dbReference type="NCBIfam" id="TIGR01844">
    <property type="entry name" value="type_I_sec_TolC"/>
    <property type="match status" value="1"/>
</dbReference>
<dbReference type="EMBL" id="CP035033">
    <property type="protein sequence ID" value="QAB16391.1"/>
    <property type="molecule type" value="Genomic_DNA"/>
</dbReference>
<keyword evidence="10" id="KW-1185">Reference proteome</keyword>
<evidence type="ECO:0000256" key="2">
    <source>
        <dbReference type="ARBA" id="ARBA00007613"/>
    </source>
</evidence>
<dbReference type="InterPro" id="IPR051906">
    <property type="entry name" value="TolC-like"/>
</dbReference>